<protein>
    <submittedName>
        <fullName evidence="1">Uncharacterized protein</fullName>
    </submittedName>
</protein>
<dbReference type="RefSeq" id="WP_090715564.1">
    <property type="nucleotide sequence ID" value="NZ_CAESAP020000069.1"/>
</dbReference>
<dbReference type="AlphaFoldDB" id="A0A1H6KEB1"/>
<accession>A0A1H6KEB1</accession>
<reference evidence="1" key="1">
    <citation type="submission" date="2016-06" db="EMBL/GenBank/DDBJ databases">
        <authorList>
            <person name="Olsen C.W."/>
            <person name="Carey S."/>
            <person name="Hinshaw L."/>
            <person name="Karasin A.I."/>
        </authorList>
    </citation>
    <scope>NUCLEOTIDE SEQUENCE [LARGE SCALE GENOMIC DNA]</scope>
    <source>
        <strain evidence="2">BazSymA</strain>
        <strain evidence="1">BazSymB</strain>
    </source>
</reference>
<gene>
    <name evidence="2" type="ORF">BAZSYMA_ACONTIG05326_1</name>
    <name evidence="1" type="ORF">BAZSYMB_SCAFFOLD00020_7</name>
</gene>
<evidence type="ECO:0000313" key="4">
    <source>
        <dbReference type="Proteomes" id="UP000198988"/>
    </source>
</evidence>
<evidence type="ECO:0000313" key="1">
    <source>
        <dbReference type="EMBL" id="SEH70945.1"/>
    </source>
</evidence>
<proteinExistence type="predicted"/>
<name>A0A1H6KEB1_9GAMM</name>
<dbReference type="OrthoDB" id="7065943at2"/>
<evidence type="ECO:0000313" key="3">
    <source>
        <dbReference type="Proteomes" id="UP000198559"/>
    </source>
</evidence>
<evidence type="ECO:0000313" key="2">
    <source>
        <dbReference type="EMBL" id="SEH74462.1"/>
    </source>
</evidence>
<dbReference type="EMBL" id="CVUD02000105">
    <property type="protein sequence ID" value="SEH70945.1"/>
    <property type="molecule type" value="Genomic_DNA"/>
</dbReference>
<sequence>MIEKFPPIPQDLQVKVSCISNQHQQLKQLQFVDMTGTDQIKNNDWENPKYLGFASAKKSQPNLETICLYTMGIATCVGIGVLFQGQTHNGVGLVHLSSDVVLNENGCGCLNALKNILATLLEKGNTVGSSIKVVQIYDIGDADKTKLMIEQINKILDELKYTKTKIVAMQTDQLAPSAQMAGNANLQLGPYNCMTTQKEEVCK</sequence>
<reference evidence="3 4" key="2">
    <citation type="submission" date="2016-06" db="EMBL/GenBank/DDBJ databases">
        <authorList>
            <person name="Petersen J."/>
            <person name="Sayavedra L."/>
        </authorList>
    </citation>
    <scope>NUCLEOTIDE SEQUENCE [LARGE SCALE GENOMIC DNA]</scope>
    <source>
        <strain evidence="4">BazSymA</strain>
        <strain evidence="3">BazSymB</strain>
    </source>
</reference>
<organism evidence="1 3">
    <name type="scientific">Bathymodiolus azoricus thioautotrophic gill symbiont</name>
    <dbReference type="NCBI Taxonomy" id="235205"/>
    <lineage>
        <taxon>Bacteria</taxon>
        <taxon>Pseudomonadati</taxon>
        <taxon>Pseudomonadota</taxon>
        <taxon>Gammaproteobacteria</taxon>
        <taxon>sulfur-oxidizing symbionts</taxon>
    </lineage>
</organism>
<dbReference type="Proteomes" id="UP000198559">
    <property type="component" value="Unassembled WGS sequence"/>
</dbReference>
<dbReference type="EMBL" id="CDSC02000152">
    <property type="protein sequence ID" value="SEH74462.1"/>
    <property type="molecule type" value="Genomic_DNA"/>
</dbReference>
<dbReference type="Proteomes" id="UP000198988">
    <property type="component" value="Unassembled WGS sequence"/>
</dbReference>